<organism evidence="1 2">
    <name type="scientific">Owenia fusiformis</name>
    <name type="common">Polychaete worm</name>
    <dbReference type="NCBI Taxonomy" id="6347"/>
    <lineage>
        <taxon>Eukaryota</taxon>
        <taxon>Metazoa</taxon>
        <taxon>Spiralia</taxon>
        <taxon>Lophotrochozoa</taxon>
        <taxon>Annelida</taxon>
        <taxon>Polychaeta</taxon>
        <taxon>Sedentaria</taxon>
        <taxon>Canalipalpata</taxon>
        <taxon>Sabellida</taxon>
        <taxon>Oweniida</taxon>
        <taxon>Oweniidae</taxon>
        <taxon>Owenia</taxon>
    </lineage>
</organism>
<gene>
    <name evidence="1" type="ORF">OFUS_LOCUS4070</name>
</gene>
<dbReference type="Proteomes" id="UP000749559">
    <property type="component" value="Unassembled WGS sequence"/>
</dbReference>
<reference evidence="1" key="1">
    <citation type="submission" date="2022-03" db="EMBL/GenBank/DDBJ databases">
        <authorList>
            <person name="Martin C."/>
        </authorList>
    </citation>
    <scope>NUCLEOTIDE SEQUENCE</scope>
</reference>
<dbReference type="InterPro" id="IPR016187">
    <property type="entry name" value="CTDL_fold"/>
</dbReference>
<accession>A0A8J1TG70</accession>
<dbReference type="SUPFAM" id="SSF56436">
    <property type="entry name" value="C-type lectin-like"/>
    <property type="match status" value="1"/>
</dbReference>
<protein>
    <submittedName>
        <fullName evidence="1">Uncharacterized protein</fullName>
    </submittedName>
</protein>
<dbReference type="EMBL" id="CAIIXF020000002">
    <property type="protein sequence ID" value="CAH1776943.1"/>
    <property type="molecule type" value="Genomic_DNA"/>
</dbReference>
<proteinExistence type="predicted"/>
<evidence type="ECO:0000313" key="1">
    <source>
        <dbReference type="EMBL" id="CAH1776943.1"/>
    </source>
</evidence>
<evidence type="ECO:0000313" key="2">
    <source>
        <dbReference type="Proteomes" id="UP000749559"/>
    </source>
</evidence>
<sequence>MTSLKVFGGALALLVVFMLADPSQQAVVSYTVGDFSSSLMPDGKCGIITNWRNRTNFPNHFYSFTEDCASSSQTICEMKVPLSGSCPLNFNDLLYDGSCYKMKVGWRKHDYSNGLCRHLNPDGRLLCISSQAEFDAVGIWIAKSGKTTCGLTAEFTQGNTEPPAPAK</sequence>
<dbReference type="AlphaFoldDB" id="A0A8J1TG70"/>
<keyword evidence="2" id="KW-1185">Reference proteome</keyword>
<comment type="caution">
    <text evidence="1">The sequence shown here is derived from an EMBL/GenBank/DDBJ whole genome shotgun (WGS) entry which is preliminary data.</text>
</comment>
<name>A0A8J1TG70_OWEFU</name>